<feature type="transmembrane region" description="Helical" evidence="1">
    <location>
        <begin position="178"/>
        <end position="195"/>
    </location>
</feature>
<accession>A0ABD5ZKX9</accession>
<proteinExistence type="predicted"/>
<evidence type="ECO:0000313" key="2">
    <source>
        <dbReference type="EMBL" id="MFC7234157.1"/>
    </source>
</evidence>
<keyword evidence="1" id="KW-0812">Transmembrane</keyword>
<sequence length="227" mass="23926">MNGSDFVPPRLVAGAASLLVANTVPLVGLAVWGWSAFDVLVLYWLESAVIGLLTLPRILLARGVGESVVASVLFGVSAYQGPGAGGPGERIGLTLGFVVMYGFLWLAHGVFLFVFPTMSFGDAAWFPGVSVATFALLVPAAGAMVLSHGVSFVVNYLAGGEFRRRSPMQATFTPLTRAVVLHYAVLVGGIAMVVYDTPLWSVVLLVVGKTVLDLVAHLAEHVPLAYR</sequence>
<evidence type="ECO:0000313" key="3">
    <source>
        <dbReference type="Proteomes" id="UP001596398"/>
    </source>
</evidence>
<dbReference type="AlphaFoldDB" id="A0ABD5ZKX9"/>
<comment type="caution">
    <text evidence="2">The sequence shown here is derived from an EMBL/GenBank/DDBJ whole genome shotgun (WGS) entry which is preliminary data.</text>
</comment>
<feature type="transmembrane region" description="Helical" evidence="1">
    <location>
        <begin position="12"/>
        <end position="37"/>
    </location>
</feature>
<protein>
    <submittedName>
        <fullName evidence="2">DUF6498-containing protein</fullName>
    </submittedName>
</protein>
<dbReference type="EMBL" id="JBHTAP010000001">
    <property type="protein sequence ID" value="MFC7234157.1"/>
    <property type="molecule type" value="Genomic_DNA"/>
</dbReference>
<dbReference type="Proteomes" id="UP001596398">
    <property type="component" value="Unassembled WGS sequence"/>
</dbReference>
<feature type="transmembrane region" description="Helical" evidence="1">
    <location>
        <begin position="134"/>
        <end position="157"/>
    </location>
</feature>
<dbReference type="RefSeq" id="WP_276235156.1">
    <property type="nucleotide sequence ID" value="NZ_CP119802.1"/>
</dbReference>
<organism evidence="2 3">
    <name type="scientific">Halosegnis marinus</name>
    <dbReference type="NCBI Taxonomy" id="3034023"/>
    <lineage>
        <taxon>Archaea</taxon>
        <taxon>Methanobacteriati</taxon>
        <taxon>Methanobacteriota</taxon>
        <taxon>Stenosarchaea group</taxon>
        <taxon>Halobacteria</taxon>
        <taxon>Halobacteriales</taxon>
        <taxon>Natronomonadaceae</taxon>
        <taxon>Halosegnis</taxon>
    </lineage>
</organism>
<feature type="transmembrane region" description="Helical" evidence="1">
    <location>
        <begin position="91"/>
        <end position="114"/>
    </location>
</feature>
<gene>
    <name evidence="2" type="ORF">ACFQJ4_02380</name>
</gene>
<dbReference type="GeneID" id="79265821"/>
<dbReference type="Pfam" id="PF20108">
    <property type="entry name" value="DUF6498"/>
    <property type="match status" value="1"/>
</dbReference>
<keyword evidence="1" id="KW-1133">Transmembrane helix</keyword>
<evidence type="ECO:0000256" key="1">
    <source>
        <dbReference type="SAM" id="Phobius"/>
    </source>
</evidence>
<name>A0ABD5ZKX9_9EURY</name>
<reference evidence="2 3" key="1">
    <citation type="journal article" date="2019" name="Int. J. Syst. Evol. Microbiol.">
        <title>The Global Catalogue of Microorganisms (GCM) 10K type strain sequencing project: providing services to taxonomists for standard genome sequencing and annotation.</title>
        <authorList>
            <consortium name="The Broad Institute Genomics Platform"/>
            <consortium name="The Broad Institute Genome Sequencing Center for Infectious Disease"/>
            <person name="Wu L."/>
            <person name="Ma J."/>
        </authorList>
    </citation>
    <scope>NUCLEOTIDE SEQUENCE [LARGE SCALE GENOMIC DNA]</scope>
    <source>
        <strain evidence="2 3">DT85</strain>
    </source>
</reference>
<keyword evidence="1" id="KW-0472">Membrane</keyword>
<dbReference type="InterPro" id="IPR045466">
    <property type="entry name" value="DUF6498"/>
</dbReference>
<keyword evidence="3" id="KW-1185">Reference proteome</keyword>